<evidence type="ECO:0000256" key="11">
    <source>
        <dbReference type="ARBA" id="ARBA00022842"/>
    </source>
</evidence>
<evidence type="ECO:0000256" key="3">
    <source>
        <dbReference type="ARBA" id="ARBA00022670"/>
    </source>
</evidence>
<dbReference type="GO" id="GO:0003676">
    <property type="term" value="F:nucleic acid binding"/>
    <property type="evidence" value="ECO:0007669"/>
    <property type="project" value="InterPro"/>
</dbReference>
<evidence type="ECO:0000256" key="15">
    <source>
        <dbReference type="ARBA" id="ARBA00023113"/>
    </source>
</evidence>
<dbReference type="SMART" id="SM00343">
    <property type="entry name" value="ZnF_C2HC"/>
    <property type="match status" value="2"/>
</dbReference>
<evidence type="ECO:0000256" key="18">
    <source>
        <dbReference type="PROSITE-ProRule" id="PRU00047"/>
    </source>
</evidence>
<dbReference type="GO" id="GO:0003964">
    <property type="term" value="F:RNA-directed DNA polymerase activity"/>
    <property type="evidence" value="ECO:0007669"/>
    <property type="project" value="UniProtKB-KW"/>
</dbReference>
<dbReference type="PANTHER" id="PTHR42648">
    <property type="entry name" value="TRANSPOSASE, PUTATIVE-RELATED"/>
    <property type="match status" value="1"/>
</dbReference>
<evidence type="ECO:0000313" key="23">
    <source>
        <dbReference type="Proteomes" id="UP001140206"/>
    </source>
</evidence>
<feature type="domain" description="CCHC-type" evidence="20">
    <location>
        <begin position="228"/>
        <end position="241"/>
    </location>
</feature>
<keyword evidence="18" id="KW-0863">Zinc-finger</keyword>
<dbReference type="Pfam" id="PF13976">
    <property type="entry name" value="gag_pre-integrs"/>
    <property type="match status" value="1"/>
</dbReference>
<dbReference type="GO" id="GO:0015074">
    <property type="term" value="P:DNA integration"/>
    <property type="evidence" value="ECO:0007669"/>
    <property type="project" value="UniProtKB-KW"/>
</dbReference>
<dbReference type="GO" id="GO:0006508">
    <property type="term" value="P:proteolysis"/>
    <property type="evidence" value="ECO:0007669"/>
    <property type="project" value="UniProtKB-KW"/>
</dbReference>
<name>A0AAV8CYX9_9POAL</name>
<dbReference type="EMBL" id="JAMFTS010000004">
    <property type="protein sequence ID" value="KAJ4760461.1"/>
    <property type="molecule type" value="Genomic_DNA"/>
</dbReference>
<evidence type="ECO:0000259" key="20">
    <source>
        <dbReference type="PROSITE" id="PS50158"/>
    </source>
</evidence>
<keyword evidence="14" id="KW-0548">Nucleotidyltransferase</keyword>
<evidence type="ECO:0000256" key="9">
    <source>
        <dbReference type="ARBA" id="ARBA00022801"/>
    </source>
</evidence>
<keyword evidence="14" id="KW-0808">Transferase</keyword>
<keyword evidence="16" id="KW-0233">DNA recombination</keyword>
<keyword evidence="17" id="KW-0511">Multifunctional enzyme</keyword>
<keyword evidence="15" id="KW-0917">Virion maturation</keyword>
<dbReference type="GO" id="GO:0008270">
    <property type="term" value="F:zinc ion binding"/>
    <property type="evidence" value="ECO:0007669"/>
    <property type="project" value="UniProtKB-KW"/>
</dbReference>
<evidence type="ECO:0000259" key="21">
    <source>
        <dbReference type="PROSITE" id="PS50994"/>
    </source>
</evidence>
<dbReference type="Gene3D" id="4.10.60.10">
    <property type="entry name" value="Zinc finger, CCHC-type"/>
    <property type="match status" value="1"/>
</dbReference>
<evidence type="ECO:0000256" key="12">
    <source>
        <dbReference type="ARBA" id="ARBA00022908"/>
    </source>
</evidence>
<feature type="region of interest" description="Disordered" evidence="19">
    <location>
        <begin position="184"/>
        <end position="220"/>
    </location>
</feature>
<evidence type="ECO:0000256" key="6">
    <source>
        <dbReference type="ARBA" id="ARBA00022741"/>
    </source>
</evidence>
<dbReference type="InterPro" id="IPR057670">
    <property type="entry name" value="SH3_retrovirus"/>
</dbReference>
<sequence>MATLFKSQGLWDLVDKGTTATDAETQKKDAKALFFLQQAVHESIFSKIAAAKSAKQAWTTLKTAYQGSAKVVAVKLQGLRRDFETLFMKQGETIQDFLSRASSIVNQIQACGEEVTNSTLVAKILRSLTPKFDHVVAAIEESKDLSTYTFDELMGSLQVHEARLKRTEERDDSRAFYTKYEASGGRSYNTRGRGRGRTSQRGRGGRGRGRSAENRQQTDGQSRKDVECFYCHKLGHMQAECYKKQRDESKKDLECYYCHKYGHVQADCHKKQRDEGQASFVEEKNDQPKLFMARTEEDLDVSKIWFLDSGCSNHMTGFKHLFNQLDETHKLEVKLGDDKVINVEGKGTVAVQTSQHNTRLLYDVYFIPQLTQNLLSIGQLIENGYSVIFEERKCTITDKATQQIMAVVEMATNKLFPLEISSVEEKVMTAKLSNPSEIWHLRYGHLNVNGLKLLSQKQMVFGLPEIKEIGLCEGCIYGKQTKLPFPKDHAMRATQVLELVHTDLCGPMETESLGGSKYFLLFIDDFSRMSWVFFLRNKSETFEQFKKFKALAEKQTGKEMKILRSDRGGEYQSKEFKQYCENEGIQHQLTTPYTPEQNGVAERKNRTVVELARSMLKSKGLPNKLWAEAVATAVYILNLSPTKAVLNQTPFEAWFERKPSVGHLRVFGCIAYTLLSSQNRRKLDKKSEKCVFIGYCIQSKGYRLYNPANGKIVVSRNVLFDEIEGWNWSTQTTPVEVSIQEEFEYEEDEGSRELQSEPNLPKPLRVYTRRNNQPAPQKTKTVQELYETTQVLYVADPTTFEEAAEKKEWHQAMKEELLAIEQNKTWQLVEPSLGRNIIGVKWVYKTKFGADGSVQKHKARLVAKGYSQKFGVDYGETFSPVARFETIRLLLALAAQLKQHVYQFDVKSAFLNGDLMEEVYVEQPEGFTVEGKENWVYKLNKALYGLKQAPRAWYNKIDSHFLKSGFERSKNEPNLYVKREGTEGLLMVCLYVDDMIYMGTNQNLILEFKQCMLQQFEMTDLGKMHYFLGLEVQQEKGAIFISQRTYAKDLLKKFELEDCNSVPTPMNTNEKLMADDGTGAADPTRFRSLIGGLMYLTHTRPDIAYPVGVVSRFMQNPTKQHFGAAKRILRYIAGTSTHGLWFTTSDSPSLKGYSDSDWAGCVEDRKSTSGHTFIFGNNTISWSSKKQTTVALSTSEAEYNAVCAAACQGIWLRRLLAEMNQEQNLATVIYCDNQSTIAIAKNPVHHNRTKHIDIRMHFVRELIEKGEIELQHIVTEDQTADVLTKALPRIKFEYFRDKLGVVKFESRGSVRD</sequence>
<keyword evidence="7" id="KW-0064">Aspartyl protease</keyword>
<dbReference type="PANTHER" id="PTHR42648:SF11">
    <property type="entry name" value="TRANSPOSON TY4-P GAG-POL POLYPROTEIN"/>
    <property type="match status" value="1"/>
</dbReference>
<comment type="function">
    <text evidence="1">The aspartyl protease (PR) mediates the proteolytic cleavages of the Gag and Gag-Pol polyproteins after assembly of the VLP.</text>
</comment>
<dbReference type="InterPro" id="IPR012337">
    <property type="entry name" value="RNaseH-like_sf"/>
</dbReference>
<dbReference type="InterPro" id="IPR001878">
    <property type="entry name" value="Znf_CCHC"/>
</dbReference>
<evidence type="ECO:0000256" key="2">
    <source>
        <dbReference type="ARBA" id="ARBA00022612"/>
    </source>
</evidence>
<keyword evidence="2" id="KW-1188">Viral release from host cell</keyword>
<dbReference type="Pfam" id="PF25597">
    <property type="entry name" value="SH3_retrovirus"/>
    <property type="match status" value="1"/>
</dbReference>
<keyword evidence="11" id="KW-0460">Magnesium</keyword>
<evidence type="ECO:0000256" key="14">
    <source>
        <dbReference type="ARBA" id="ARBA00022932"/>
    </source>
</evidence>
<dbReference type="GO" id="GO:0006310">
    <property type="term" value="P:DNA recombination"/>
    <property type="evidence" value="ECO:0007669"/>
    <property type="project" value="UniProtKB-KW"/>
</dbReference>
<keyword evidence="3" id="KW-0645">Protease</keyword>
<dbReference type="GO" id="GO:0005524">
    <property type="term" value="F:ATP binding"/>
    <property type="evidence" value="ECO:0007669"/>
    <property type="project" value="UniProtKB-KW"/>
</dbReference>
<dbReference type="SUPFAM" id="SSF57756">
    <property type="entry name" value="Retrovirus zinc finger-like domains"/>
    <property type="match status" value="1"/>
</dbReference>
<evidence type="ECO:0000256" key="7">
    <source>
        <dbReference type="ARBA" id="ARBA00022750"/>
    </source>
</evidence>
<keyword evidence="9" id="KW-0378">Hydrolase</keyword>
<feature type="compositionally biased region" description="Basic residues" evidence="19">
    <location>
        <begin position="192"/>
        <end position="209"/>
    </location>
</feature>
<keyword evidence="8" id="KW-0255">Endonuclease</keyword>
<dbReference type="InterPro" id="IPR036875">
    <property type="entry name" value="Znf_CCHC_sf"/>
</dbReference>
<evidence type="ECO:0000256" key="13">
    <source>
        <dbReference type="ARBA" id="ARBA00022918"/>
    </source>
</evidence>
<dbReference type="CDD" id="cd09272">
    <property type="entry name" value="RNase_HI_RT_Ty1"/>
    <property type="match status" value="1"/>
</dbReference>
<dbReference type="InterPro" id="IPR043502">
    <property type="entry name" value="DNA/RNA_pol_sf"/>
</dbReference>
<dbReference type="InterPro" id="IPR001584">
    <property type="entry name" value="Integrase_cat-core"/>
</dbReference>
<organism evidence="22 23">
    <name type="scientific">Rhynchospora pubera</name>
    <dbReference type="NCBI Taxonomy" id="906938"/>
    <lineage>
        <taxon>Eukaryota</taxon>
        <taxon>Viridiplantae</taxon>
        <taxon>Streptophyta</taxon>
        <taxon>Embryophyta</taxon>
        <taxon>Tracheophyta</taxon>
        <taxon>Spermatophyta</taxon>
        <taxon>Magnoliopsida</taxon>
        <taxon>Liliopsida</taxon>
        <taxon>Poales</taxon>
        <taxon>Cyperaceae</taxon>
        <taxon>Cyperoideae</taxon>
        <taxon>Rhynchosporeae</taxon>
        <taxon>Rhynchospora</taxon>
    </lineage>
</organism>
<evidence type="ECO:0000256" key="16">
    <source>
        <dbReference type="ARBA" id="ARBA00023172"/>
    </source>
</evidence>
<gene>
    <name evidence="22" type="ORF">LUZ62_070836</name>
</gene>
<dbReference type="GO" id="GO:0003887">
    <property type="term" value="F:DNA-directed DNA polymerase activity"/>
    <property type="evidence" value="ECO:0007669"/>
    <property type="project" value="UniProtKB-KW"/>
</dbReference>
<dbReference type="Pfam" id="PF14223">
    <property type="entry name" value="Retrotran_gag_2"/>
    <property type="match status" value="1"/>
</dbReference>
<evidence type="ECO:0000256" key="1">
    <source>
        <dbReference type="ARBA" id="ARBA00002180"/>
    </source>
</evidence>
<keyword evidence="14" id="KW-0239">DNA-directed DNA polymerase</keyword>
<evidence type="ECO:0000256" key="19">
    <source>
        <dbReference type="SAM" id="MobiDB-lite"/>
    </source>
</evidence>
<keyword evidence="5" id="KW-0479">Metal-binding</keyword>
<dbReference type="InterPro" id="IPR036397">
    <property type="entry name" value="RNaseH_sf"/>
</dbReference>
<dbReference type="GO" id="GO:0004190">
    <property type="term" value="F:aspartic-type endopeptidase activity"/>
    <property type="evidence" value="ECO:0007669"/>
    <property type="project" value="UniProtKB-KW"/>
</dbReference>
<dbReference type="SUPFAM" id="SSF56672">
    <property type="entry name" value="DNA/RNA polymerases"/>
    <property type="match status" value="1"/>
</dbReference>
<feature type="domain" description="Integrase catalytic" evidence="21">
    <location>
        <begin position="480"/>
        <end position="658"/>
    </location>
</feature>
<keyword evidence="18" id="KW-0862">Zinc</keyword>
<evidence type="ECO:0000256" key="8">
    <source>
        <dbReference type="ARBA" id="ARBA00022759"/>
    </source>
</evidence>
<dbReference type="InterPro" id="IPR054722">
    <property type="entry name" value="PolX-like_BBD"/>
</dbReference>
<feature type="domain" description="CCHC-type" evidence="20">
    <location>
        <begin position="255"/>
        <end position="268"/>
    </location>
</feature>
<comment type="caution">
    <text evidence="22">The sequence shown here is derived from an EMBL/GenBank/DDBJ whole genome shotgun (WGS) entry which is preliminary data.</text>
</comment>
<evidence type="ECO:0000256" key="17">
    <source>
        <dbReference type="ARBA" id="ARBA00023268"/>
    </source>
</evidence>
<dbReference type="PROSITE" id="PS50158">
    <property type="entry name" value="ZF_CCHC"/>
    <property type="match status" value="2"/>
</dbReference>
<evidence type="ECO:0000313" key="22">
    <source>
        <dbReference type="EMBL" id="KAJ4760461.1"/>
    </source>
</evidence>
<dbReference type="GO" id="GO:0004519">
    <property type="term" value="F:endonuclease activity"/>
    <property type="evidence" value="ECO:0007669"/>
    <property type="project" value="UniProtKB-KW"/>
</dbReference>
<dbReference type="Proteomes" id="UP001140206">
    <property type="component" value="Chromosome 4"/>
</dbReference>
<dbReference type="Pfam" id="PF22936">
    <property type="entry name" value="Pol_BBD"/>
    <property type="match status" value="1"/>
</dbReference>
<evidence type="ECO:0000256" key="4">
    <source>
        <dbReference type="ARBA" id="ARBA00022722"/>
    </source>
</evidence>
<dbReference type="SUPFAM" id="SSF53098">
    <property type="entry name" value="Ribonuclease H-like"/>
    <property type="match status" value="1"/>
</dbReference>
<evidence type="ECO:0000256" key="10">
    <source>
        <dbReference type="ARBA" id="ARBA00022840"/>
    </source>
</evidence>
<keyword evidence="6" id="KW-0547">Nucleotide-binding</keyword>
<evidence type="ECO:0000256" key="5">
    <source>
        <dbReference type="ARBA" id="ARBA00022723"/>
    </source>
</evidence>
<keyword evidence="10" id="KW-0067">ATP-binding</keyword>
<dbReference type="Pfam" id="PF00665">
    <property type="entry name" value="rve"/>
    <property type="match status" value="1"/>
</dbReference>
<dbReference type="InterPro" id="IPR039537">
    <property type="entry name" value="Retrotran_Ty1/copia-like"/>
</dbReference>
<accession>A0AAV8CYX9</accession>
<keyword evidence="4" id="KW-0540">Nuclease</keyword>
<keyword evidence="23" id="KW-1185">Reference proteome</keyword>
<dbReference type="PROSITE" id="PS50994">
    <property type="entry name" value="INTEGRASE"/>
    <property type="match status" value="1"/>
</dbReference>
<keyword evidence="13" id="KW-0695">RNA-directed DNA polymerase</keyword>
<dbReference type="InterPro" id="IPR013103">
    <property type="entry name" value="RVT_2"/>
</dbReference>
<dbReference type="InterPro" id="IPR025724">
    <property type="entry name" value="GAG-pre-integrase_dom"/>
</dbReference>
<keyword evidence="12" id="KW-0229">DNA integration</keyword>
<reference evidence="22" key="1">
    <citation type="submission" date="2022-08" db="EMBL/GenBank/DDBJ databases">
        <authorList>
            <person name="Marques A."/>
        </authorList>
    </citation>
    <scope>NUCLEOTIDE SEQUENCE</scope>
    <source>
        <strain evidence="22">RhyPub2mFocal</strain>
        <tissue evidence="22">Leaves</tissue>
    </source>
</reference>
<protein>
    <submittedName>
        <fullName evidence="22">Polyprotein</fullName>
    </submittedName>
</protein>
<dbReference type="Pfam" id="PF07727">
    <property type="entry name" value="RVT_2"/>
    <property type="match status" value="1"/>
</dbReference>
<dbReference type="Gene3D" id="3.30.420.10">
    <property type="entry name" value="Ribonuclease H-like superfamily/Ribonuclease H"/>
    <property type="match status" value="1"/>
</dbReference>
<proteinExistence type="predicted"/>